<evidence type="ECO:0000313" key="4">
    <source>
        <dbReference type="Proteomes" id="UP000070544"/>
    </source>
</evidence>
<dbReference type="InterPro" id="IPR041091">
    <property type="entry name" value="RPGRIP1_C"/>
</dbReference>
<dbReference type="OrthoDB" id="2133912at2759"/>
<name>A0A139ABW1_GONPJ</name>
<accession>A0A139ABW1</accession>
<dbReference type="Pfam" id="PF18111">
    <property type="entry name" value="RPGR1_C"/>
    <property type="match status" value="1"/>
</dbReference>
<dbReference type="AlphaFoldDB" id="A0A139ABW1"/>
<dbReference type="Proteomes" id="UP000070544">
    <property type="component" value="Unassembled WGS sequence"/>
</dbReference>
<proteinExistence type="predicted"/>
<evidence type="ECO:0000313" key="3">
    <source>
        <dbReference type="EMBL" id="KXS14218.1"/>
    </source>
</evidence>
<feature type="region of interest" description="Disordered" evidence="1">
    <location>
        <begin position="36"/>
        <end position="142"/>
    </location>
</feature>
<dbReference type="EMBL" id="KQ965770">
    <property type="protein sequence ID" value="KXS14218.1"/>
    <property type="molecule type" value="Genomic_DNA"/>
</dbReference>
<reference evidence="3 4" key="1">
    <citation type="journal article" date="2015" name="Genome Biol. Evol.">
        <title>Phylogenomic analyses indicate that early fungi evolved digesting cell walls of algal ancestors of land plants.</title>
        <authorList>
            <person name="Chang Y."/>
            <person name="Wang S."/>
            <person name="Sekimoto S."/>
            <person name="Aerts A.L."/>
            <person name="Choi C."/>
            <person name="Clum A."/>
            <person name="LaButti K.M."/>
            <person name="Lindquist E.A."/>
            <person name="Yee Ngan C."/>
            <person name="Ohm R.A."/>
            <person name="Salamov A.A."/>
            <person name="Grigoriev I.V."/>
            <person name="Spatafora J.W."/>
            <person name="Berbee M.L."/>
        </authorList>
    </citation>
    <scope>NUCLEOTIDE SEQUENCE [LARGE SCALE GENOMIC DNA]</scope>
    <source>
        <strain evidence="3 4">JEL478</strain>
    </source>
</reference>
<sequence length="320" mass="34072">MPAGALELRLAWCKTYTLMDETPIISKHDKVMATAASPDWSPSDVDDTKTGDSNAAFADSASIHQKLSDKKSVDELDSSGLHSNPAYGLRHETSDPTLKANGPREASTVAEENLSHTSQGAVMGRAGGTPEAGLGQGSGGSAKEQMVNTALMEDSVLSLEADSNTFVTFTLGTVTFDQSNAEFMDRLDSVKGMFLSYNLTHQTPALLESENAEVGPDGSVRFSFTSTFDFSSSSPPGREELLWLLRPGALLEVHLVTDPGNDEGDCLEIAQACIDLRALVIGGRDWTGDVDVVDLIEGKRVAVLKIAVMGVSSLMDLVEE</sequence>
<evidence type="ECO:0000256" key="1">
    <source>
        <dbReference type="SAM" id="MobiDB-lite"/>
    </source>
</evidence>
<gene>
    <name evidence="3" type="ORF">M427DRAFT_351732</name>
</gene>
<evidence type="ECO:0000259" key="2">
    <source>
        <dbReference type="Pfam" id="PF18111"/>
    </source>
</evidence>
<protein>
    <recommendedName>
        <fullName evidence="2">RPGRIP1 C-terminal domain-containing protein</fullName>
    </recommendedName>
</protein>
<feature type="domain" description="RPGRIP1 C-terminal" evidence="2">
    <location>
        <begin position="217"/>
        <end position="319"/>
    </location>
</feature>
<keyword evidence="4" id="KW-1185">Reference proteome</keyword>
<organism evidence="3 4">
    <name type="scientific">Gonapodya prolifera (strain JEL478)</name>
    <name type="common">Monoblepharis prolifera</name>
    <dbReference type="NCBI Taxonomy" id="1344416"/>
    <lineage>
        <taxon>Eukaryota</taxon>
        <taxon>Fungi</taxon>
        <taxon>Fungi incertae sedis</taxon>
        <taxon>Chytridiomycota</taxon>
        <taxon>Chytridiomycota incertae sedis</taxon>
        <taxon>Monoblepharidomycetes</taxon>
        <taxon>Monoblepharidales</taxon>
        <taxon>Gonapodyaceae</taxon>
        <taxon>Gonapodya</taxon>
    </lineage>
</organism>
<dbReference type="Gene3D" id="2.60.40.150">
    <property type="entry name" value="C2 domain"/>
    <property type="match status" value="1"/>
</dbReference>
<dbReference type="InterPro" id="IPR035892">
    <property type="entry name" value="C2_domain_sf"/>
</dbReference>